<evidence type="ECO:0000313" key="2">
    <source>
        <dbReference type="Proteomes" id="UP000219048"/>
    </source>
</evidence>
<name>A0A285MRY8_9FLAO</name>
<dbReference type="RefSeq" id="WP_133067234.1">
    <property type="nucleotide sequence ID" value="NZ_OBEH01000002.1"/>
</dbReference>
<dbReference type="AlphaFoldDB" id="A0A285MRY8"/>
<proteinExistence type="predicted"/>
<dbReference type="OrthoDB" id="1405718at2"/>
<accession>A0A285MRY8</accession>
<sequence>MKTFTCLFFILCCISLEGQTIVKFEKPNQVYDFAEDYLLMKLIVKNETKEKILPFSLTIYTDEKKDILLYPKTSSKGIDIMINGSKNEEIVQIPINKKEASKINHLTLRLSLNNKNQNVNLTESTHTIVFKKPRETTFQFKKIHETTSIKRPTQGKLYLPYTVESSTIAPKKNDSVKLIMKINGINSKLLVSPKTDTIPIRDMTTKGKFLIKFLKNEDTSFGQSMDSLLENDKVELELIDVKHASTIKAHVSKERKTKKISFKDSILTTSFGSNRYNFFIGTNFDLRDRFEANSFYSEIDVFLPDLSNKGAGKIGIRAGIYKNNSVSTLAEYARNAEVLEIVEGQTTSDTIAFERNRVRSVPNVSIENLGLYFQAFFTLKEKKNKNFNFRLMLGGHVEVIERTETTNLSNENLFSFGTEKIATSSLIQNDTLQAKLAASSTRTIKFYDSHYGITLPMFFQSKEIEVFLNPILGIGNPGNRERLNTTSVKTFGVAQFYLLERKYGVKLSGDVRKYFASGQTPIITISLSKTINLSSLFSSNN</sequence>
<protein>
    <submittedName>
        <fullName evidence="1">Uncharacterized protein</fullName>
    </submittedName>
</protein>
<dbReference type="Proteomes" id="UP000219048">
    <property type="component" value="Unassembled WGS sequence"/>
</dbReference>
<organism evidence="1 2">
    <name type="scientific">Flagellimonas pacifica</name>
    <dbReference type="NCBI Taxonomy" id="1247520"/>
    <lineage>
        <taxon>Bacteria</taxon>
        <taxon>Pseudomonadati</taxon>
        <taxon>Bacteroidota</taxon>
        <taxon>Flavobacteriia</taxon>
        <taxon>Flavobacteriales</taxon>
        <taxon>Flavobacteriaceae</taxon>
        <taxon>Flagellimonas</taxon>
    </lineage>
</organism>
<reference evidence="2" key="1">
    <citation type="submission" date="2017-09" db="EMBL/GenBank/DDBJ databases">
        <authorList>
            <person name="Varghese N."/>
            <person name="Submissions S."/>
        </authorList>
    </citation>
    <scope>NUCLEOTIDE SEQUENCE [LARGE SCALE GENOMIC DNA]</scope>
    <source>
        <strain evidence="2">DSM 25885</strain>
    </source>
</reference>
<evidence type="ECO:0000313" key="1">
    <source>
        <dbReference type="EMBL" id="SNY99930.1"/>
    </source>
</evidence>
<keyword evidence="2" id="KW-1185">Reference proteome</keyword>
<gene>
    <name evidence="1" type="ORF">SAMN06265377_1745</name>
</gene>
<dbReference type="EMBL" id="OBEH01000002">
    <property type="protein sequence ID" value="SNY99930.1"/>
    <property type="molecule type" value="Genomic_DNA"/>
</dbReference>